<sequence length="492" mass="51183">MPGVVVVGAGPTGLAVAGLLGRLGVPVTVLDRHTEPYARPRAVHLDGAAVRVLQHLGVHEEFAAISRPATGLRLLDAAHRPFAVFRRDTAPGVHGHPEANLFDQPDLEAVLRAAVRRAGVPVRGGVEVTGVSDDGDGPHVVLAGGERVPAAAVLGCDGAGSTVAAAIGSGTRVLGFAQRWLVVDLRSPAGIAGWGGVDQVCDPRRAATALHLTGDRYRVELRMHDGETADGLDLPALLAPWASPGSYTVVRRAEYVFRAQLARRWRRGRVLLLGDAAHLMPPFIGQGLGTGLGDAHNLAWKLAAVLDGRAGEDLLDTYEAERAPHVVAVTRAAVRVGRAMTGGNGLFAALRRPVVAGLLRLPGAEARALAGIRTRYPPSAWVDRRVRRGDLPGTVCPQPAVRGSGGRGGDLRSRVLLDELLGPGWALLAAGPTDAGPTDAGPIDAALGRRAGALGARAVVVDDPVLRGWLARGRAGAVLLRPDRVVAAVSRT</sequence>
<dbReference type="Gene3D" id="3.50.50.60">
    <property type="entry name" value="FAD/NAD(P)-binding domain"/>
    <property type="match status" value="1"/>
</dbReference>
<dbReference type="Pfam" id="PF01494">
    <property type="entry name" value="FAD_binding_3"/>
    <property type="match status" value="2"/>
</dbReference>
<dbReference type="Proteomes" id="UP000515728">
    <property type="component" value="Chromosome"/>
</dbReference>
<dbReference type="PANTHER" id="PTHR43476:SF3">
    <property type="entry name" value="FAD-BINDING MONOOXYGENASE"/>
    <property type="match status" value="1"/>
</dbReference>
<dbReference type="AlphaFoldDB" id="A0A7G7MD12"/>
<proteinExistence type="predicted"/>
<evidence type="ECO:0000313" key="3">
    <source>
        <dbReference type="EMBL" id="QNG50673.1"/>
    </source>
</evidence>
<dbReference type="GO" id="GO:0019622">
    <property type="term" value="P:3-(3-hydroxy)phenylpropionate catabolic process"/>
    <property type="evidence" value="ECO:0007669"/>
    <property type="project" value="TreeGrafter"/>
</dbReference>
<protein>
    <submittedName>
        <fullName evidence="3">Bifunctional 3-(3-hydroxy-phenyl)propionate/3-hydroxycinnamic acid hydroxylase</fullName>
    </submittedName>
</protein>
<gene>
    <name evidence="3" type="ORF">H6H00_20925</name>
</gene>
<dbReference type="Gene3D" id="3.30.70.2450">
    <property type="match status" value="1"/>
</dbReference>
<dbReference type="PANTHER" id="PTHR43476">
    <property type="entry name" value="3-(3-HYDROXY-PHENYL)PROPIONATE/3-HYDROXYCINNAMIC ACID HYDROXYLASE"/>
    <property type="match status" value="1"/>
</dbReference>
<keyword evidence="1" id="KW-0560">Oxidoreductase</keyword>
<name>A0A7G7MD12_9PSEU</name>
<dbReference type="GO" id="GO:0008688">
    <property type="term" value="F:3-(3-hydroxyphenyl)propionate hydroxylase activity"/>
    <property type="evidence" value="ECO:0007669"/>
    <property type="project" value="TreeGrafter"/>
</dbReference>
<feature type="domain" description="FAD-binding" evidence="2">
    <location>
        <begin position="4"/>
        <end position="172"/>
    </location>
</feature>
<accession>A0A7G7MD12</accession>
<dbReference type="InterPro" id="IPR002938">
    <property type="entry name" value="FAD-bd"/>
</dbReference>
<dbReference type="NCBIfam" id="NF004829">
    <property type="entry name" value="PRK06183.1-3"/>
    <property type="match status" value="1"/>
</dbReference>
<evidence type="ECO:0000313" key="4">
    <source>
        <dbReference type="Proteomes" id="UP000515728"/>
    </source>
</evidence>
<dbReference type="EMBL" id="CP060131">
    <property type="protein sequence ID" value="QNG50673.1"/>
    <property type="molecule type" value="Genomic_DNA"/>
</dbReference>
<dbReference type="SUPFAM" id="SSF51905">
    <property type="entry name" value="FAD/NAD(P)-binding domain"/>
    <property type="match status" value="1"/>
</dbReference>
<dbReference type="RefSeq" id="WP_185717435.1">
    <property type="nucleotide sequence ID" value="NZ_BAAAWI010000001.1"/>
</dbReference>
<dbReference type="KEGG" id="ppel:H6H00_20925"/>
<dbReference type="InterPro" id="IPR036188">
    <property type="entry name" value="FAD/NAD-bd_sf"/>
</dbReference>
<dbReference type="PRINTS" id="PR00420">
    <property type="entry name" value="RNGMNOXGNASE"/>
</dbReference>
<evidence type="ECO:0000256" key="1">
    <source>
        <dbReference type="ARBA" id="ARBA00023002"/>
    </source>
</evidence>
<keyword evidence="4" id="KW-1185">Reference proteome</keyword>
<reference evidence="3 4" key="1">
    <citation type="submission" date="2020-08" db="EMBL/GenBank/DDBJ databases">
        <authorList>
            <person name="Mo P."/>
        </authorList>
    </citation>
    <scope>NUCLEOTIDE SEQUENCE [LARGE SCALE GENOMIC DNA]</scope>
    <source>
        <strain evidence="3 4">CGMCC 4.1532</strain>
    </source>
</reference>
<dbReference type="InterPro" id="IPR050631">
    <property type="entry name" value="PheA/TfdB_FAD_monoxygenase"/>
</dbReference>
<evidence type="ECO:0000259" key="2">
    <source>
        <dbReference type="Pfam" id="PF01494"/>
    </source>
</evidence>
<dbReference type="GO" id="GO:0071949">
    <property type="term" value="F:FAD binding"/>
    <property type="evidence" value="ECO:0007669"/>
    <property type="project" value="InterPro"/>
</dbReference>
<organism evidence="3 4">
    <name type="scientific">Pseudonocardia petroleophila</name>
    <dbReference type="NCBI Taxonomy" id="37331"/>
    <lineage>
        <taxon>Bacteria</taxon>
        <taxon>Bacillati</taxon>
        <taxon>Actinomycetota</taxon>
        <taxon>Actinomycetes</taxon>
        <taxon>Pseudonocardiales</taxon>
        <taxon>Pseudonocardiaceae</taxon>
        <taxon>Pseudonocardia</taxon>
    </lineage>
</organism>
<feature type="domain" description="FAD-binding" evidence="2">
    <location>
        <begin position="255"/>
        <end position="332"/>
    </location>
</feature>